<keyword evidence="2 11" id="KW-0813">Transport</keyword>
<keyword evidence="13" id="KW-0732">Signal</keyword>
<keyword evidence="3 11" id="KW-1134">Transmembrane beta strand</keyword>
<dbReference type="PANTHER" id="PTHR32552:SF81">
    <property type="entry name" value="TONB-DEPENDENT OUTER MEMBRANE RECEPTOR"/>
    <property type="match status" value="1"/>
</dbReference>
<organism evidence="16 17">
    <name type="scientific">Sphingopyxis granuli</name>
    <dbReference type="NCBI Taxonomy" id="267128"/>
    <lineage>
        <taxon>Bacteria</taxon>
        <taxon>Pseudomonadati</taxon>
        <taxon>Pseudomonadota</taxon>
        <taxon>Alphaproteobacteria</taxon>
        <taxon>Sphingomonadales</taxon>
        <taxon>Sphingomonadaceae</taxon>
        <taxon>Sphingopyxis</taxon>
    </lineage>
</organism>
<feature type="chain" id="PRO_5041739694" evidence="13">
    <location>
        <begin position="28"/>
        <end position="723"/>
    </location>
</feature>
<proteinExistence type="inferred from homology"/>
<evidence type="ECO:0000256" key="3">
    <source>
        <dbReference type="ARBA" id="ARBA00022452"/>
    </source>
</evidence>
<accession>A0AA86L2I9</accession>
<dbReference type="AlphaFoldDB" id="A0AA86L2I9"/>
<evidence type="ECO:0000256" key="4">
    <source>
        <dbReference type="ARBA" id="ARBA00022496"/>
    </source>
</evidence>
<evidence type="ECO:0000256" key="1">
    <source>
        <dbReference type="ARBA" id="ARBA00004571"/>
    </source>
</evidence>
<sequence>MKDLCVRGCALIVGLSLSSLAAAQAHAQDAHAPSSASETDKSSASDREIVVTAERRTTKLMSSPLSASVLSQDDLRDRSILNLDSLQFAAPALTVSSYGGGNLVNIRGVGRTEVVTQASAGVPIYRDGVPTFNAYFSSAEPYFDIKDIQVLRGPQGTFAGQNSTGGAVFVRTADPSTTEIGGYVQLGIGNYTDVQAQAALNIPISDTLAIRFAGDAEHRDGFYNYSGSFTGHPDRYARAAGRVGLLWRPSDRFEATVKVDYDYFDYGANTYAPIGSPNDLFDVSSNTNLFAVDRFVRVGGTLSYIFGDGTILRSITGYQFGKTRQKSDSDGTDIGNLTLEYRATEEITSQEINLISPEDLPLRFVLGAFYSNSIVDLPVFEIDAPPLVIAIDSKLRRDNTAVFGHFSYDLAPGLEIEVGARFNHATVRQNLLTTLTFAGFPLGSTPGPATLPDDDEVTGKIGLSWQVSNQHYLYGFVATGHKNSGLNTSIFSPPSFDGEDVTDYEIGYKGNFLDRRLRFQASFYHYDYKNYQFNQYDVMTRSAVILNVPGKSKSEGIELQLDGNFGSTAFNLAASYSTSKLASYFAVDPRNPPVVGAPPCLASGPSTSPQCLDLSGRRLPFQPKFTFSAGLQHRFDLGWGTLTPRVDVAYLDNQYTTVFQVPTIDTLAARTLVNAQLAYSSGTWTATLYASNLLDKHYVAAKLSGLRVAGAPRQFGLRVMKTF</sequence>
<evidence type="ECO:0000259" key="14">
    <source>
        <dbReference type="Pfam" id="PF00593"/>
    </source>
</evidence>
<feature type="domain" description="TonB-dependent receptor-like beta-barrel" evidence="14">
    <location>
        <begin position="260"/>
        <end position="693"/>
    </location>
</feature>
<evidence type="ECO:0000313" key="17">
    <source>
        <dbReference type="Proteomes" id="UP000058599"/>
    </source>
</evidence>
<dbReference type="InterPro" id="IPR000531">
    <property type="entry name" value="Beta-barrel_TonB"/>
</dbReference>
<evidence type="ECO:0000256" key="6">
    <source>
        <dbReference type="ARBA" id="ARBA00023004"/>
    </source>
</evidence>
<gene>
    <name evidence="16" type="ORF">SGRAN_1745</name>
</gene>
<dbReference type="InterPro" id="IPR039426">
    <property type="entry name" value="TonB-dep_rcpt-like"/>
</dbReference>
<dbReference type="Pfam" id="PF00593">
    <property type="entry name" value="TonB_dep_Rec_b-barrel"/>
    <property type="match status" value="1"/>
</dbReference>
<reference evidence="16 17" key="1">
    <citation type="journal article" date="2016" name="BMC Genomics">
        <title>Genomic analysis of the nitrate-respiring Sphingopyxis granuli (formerly Sphingomonas macrogoltabida) strain TFA.</title>
        <authorList>
            <person name="Garcia-Romero I."/>
            <person name="Perez-Pulido A.J."/>
            <person name="Gonzalez-Flores Y.E."/>
            <person name="Reyes-Ramirez F."/>
            <person name="Santero E."/>
            <person name="Floriano B."/>
        </authorList>
    </citation>
    <scope>NUCLEOTIDE SEQUENCE [LARGE SCALE GENOMIC DNA]</scope>
    <source>
        <strain evidence="16 17">TFA</strain>
    </source>
</reference>
<feature type="signal peptide" evidence="13">
    <location>
        <begin position="1"/>
        <end position="27"/>
    </location>
</feature>
<evidence type="ECO:0000313" key="16">
    <source>
        <dbReference type="EMBL" id="AMG74124.1"/>
    </source>
</evidence>
<name>A0AA86L2I9_9SPHN</name>
<dbReference type="InterPro" id="IPR012910">
    <property type="entry name" value="Plug_dom"/>
</dbReference>
<dbReference type="Pfam" id="PF07715">
    <property type="entry name" value="Plug"/>
    <property type="match status" value="1"/>
</dbReference>
<dbReference type="GO" id="GO:0006826">
    <property type="term" value="P:iron ion transport"/>
    <property type="evidence" value="ECO:0007669"/>
    <property type="project" value="UniProtKB-KW"/>
</dbReference>
<dbReference type="PANTHER" id="PTHR32552">
    <property type="entry name" value="FERRICHROME IRON RECEPTOR-RELATED"/>
    <property type="match status" value="1"/>
</dbReference>
<dbReference type="Proteomes" id="UP000058599">
    <property type="component" value="Chromosome"/>
</dbReference>
<keyword evidence="10 11" id="KW-0998">Cell outer membrane</keyword>
<keyword evidence="17" id="KW-1185">Reference proteome</keyword>
<dbReference type="InterPro" id="IPR036942">
    <property type="entry name" value="Beta-barrel_TonB_sf"/>
</dbReference>
<evidence type="ECO:0000256" key="2">
    <source>
        <dbReference type="ARBA" id="ARBA00022448"/>
    </source>
</evidence>
<keyword evidence="9 11" id="KW-0472">Membrane</keyword>
<protein>
    <submittedName>
        <fullName evidence="16">TonB-dependent receptor</fullName>
    </submittedName>
</protein>
<dbReference type="EMBL" id="CP012199">
    <property type="protein sequence ID" value="AMG74124.1"/>
    <property type="molecule type" value="Genomic_DNA"/>
</dbReference>
<evidence type="ECO:0000256" key="8">
    <source>
        <dbReference type="ARBA" id="ARBA00023077"/>
    </source>
</evidence>
<dbReference type="GO" id="GO:0009279">
    <property type="term" value="C:cell outer membrane"/>
    <property type="evidence" value="ECO:0007669"/>
    <property type="project" value="UniProtKB-SubCell"/>
</dbReference>
<keyword evidence="7" id="KW-0406">Ion transport</keyword>
<comment type="subcellular location">
    <subcellularLocation>
        <location evidence="1 11">Cell outer membrane</location>
        <topology evidence="1 11">Multi-pass membrane protein</topology>
    </subcellularLocation>
</comment>
<dbReference type="SUPFAM" id="SSF56935">
    <property type="entry name" value="Porins"/>
    <property type="match status" value="1"/>
</dbReference>
<evidence type="ECO:0000256" key="5">
    <source>
        <dbReference type="ARBA" id="ARBA00022692"/>
    </source>
</evidence>
<keyword evidence="6" id="KW-0408">Iron</keyword>
<dbReference type="RefSeq" id="WP_067182684.1">
    <property type="nucleotide sequence ID" value="NZ_CP012199.1"/>
</dbReference>
<dbReference type="Gene3D" id="2.40.170.20">
    <property type="entry name" value="TonB-dependent receptor, beta-barrel domain"/>
    <property type="match status" value="1"/>
</dbReference>
<dbReference type="PROSITE" id="PS52016">
    <property type="entry name" value="TONB_DEPENDENT_REC_3"/>
    <property type="match status" value="1"/>
</dbReference>
<evidence type="ECO:0000256" key="13">
    <source>
        <dbReference type="SAM" id="SignalP"/>
    </source>
</evidence>
<dbReference type="KEGG" id="sgi:SGRAN_1745"/>
<evidence type="ECO:0000256" key="9">
    <source>
        <dbReference type="ARBA" id="ARBA00023136"/>
    </source>
</evidence>
<keyword evidence="4" id="KW-0410">Iron transport</keyword>
<evidence type="ECO:0000256" key="11">
    <source>
        <dbReference type="PROSITE-ProRule" id="PRU01360"/>
    </source>
</evidence>
<evidence type="ECO:0000256" key="10">
    <source>
        <dbReference type="ARBA" id="ARBA00023237"/>
    </source>
</evidence>
<keyword evidence="16" id="KW-0675">Receptor</keyword>
<evidence type="ECO:0000259" key="15">
    <source>
        <dbReference type="Pfam" id="PF07715"/>
    </source>
</evidence>
<comment type="similarity">
    <text evidence="11 12">Belongs to the TonB-dependent receptor family.</text>
</comment>
<evidence type="ECO:0000256" key="12">
    <source>
        <dbReference type="RuleBase" id="RU003357"/>
    </source>
</evidence>
<keyword evidence="8 12" id="KW-0798">TonB box</keyword>
<feature type="domain" description="TonB-dependent receptor plug" evidence="15">
    <location>
        <begin position="60"/>
        <end position="167"/>
    </location>
</feature>
<evidence type="ECO:0000256" key="7">
    <source>
        <dbReference type="ARBA" id="ARBA00023065"/>
    </source>
</evidence>
<keyword evidence="5 11" id="KW-0812">Transmembrane</keyword>